<dbReference type="Proteomes" id="UP000245624">
    <property type="component" value="Unassembled WGS sequence"/>
</dbReference>
<gene>
    <name evidence="1" type="ORF">DLJ74_18775</name>
</gene>
<reference evidence="1 2" key="1">
    <citation type="submission" date="2018-05" db="EMBL/GenBank/DDBJ databases">
        <title>Genomic analysis of Gracilibacillus dipsosauri DD1 reveals novel features of a salt-tolerant amylase.</title>
        <authorList>
            <person name="Deutch C.E."/>
            <person name="Yang S."/>
        </authorList>
    </citation>
    <scope>NUCLEOTIDE SEQUENCE [LARGE SCALE GENOMIC DNA]</scope>
    <source>
        <strain evidence="1 2">DD1</strain>
    </source>
</reference>
<dbReference type="AlphaFoldDB" id="A0A317KTW2"/>
<protein>
    <submittedName>
        <fullName evidence="1">SLAP domain-containing protein</fullName>
    </submittedName>
</protein>
<keyword evidence="2" id="KW-1185">Reference proteome</keyword>
<sequence length="128" mass="14875">MQRLLLEAAWEKTIAKGDLAIIEQVFHSTKEDQKQAITFNTIRYAFNHKDQLLYTNLIHNFSETGVDLSKVDLVIFQEQEMIAGHSFQENRLHIPPKTSMPWTFIFPKGSYQSDKVSNTMKMEIKKAD</sequence>
<evidence type="ECO:0000313" key="2">
    <source>
        <dbReference type="Proteomes" id="UP000245624"/>
    </source>
</evidence>
<dbReference type="InterPro" id="IPR030910">
    <property type="entry name" value="SLAP_dom"/>
</dbReference>
<evidence type="ECO:0000313" key="1">
    <source>
        <dbReference type="EMBL" id="PWU66907.1"/>
    </source>
</evidence>
<name>A0A317KTW2_9BACI</name>
<proteinExistence type="predicted"/>
<organism evidence="1 2">
    <name type="scientific">Gracilibacillus dipsosauri</name>
    <dbReference type="NCBI Taxonomy" id="178340"/>
    <lineage>
        <taxon>Bacteria</taxon>
        <taxon>Bacillati</taxon>
        <taxon>Bacillota</taxon>
        <taxon>Bacilli</taxon>
        <taxon>Bacillales</taxon>
        <taxon>Bacillaceae</taxon>
        <taxon>Gracilibacillus</taxon>
    </lineage>
</organism>
<comment type="caution">
    <text evidence="1">The sequence shown here is derived from an EMBL/GenBank/DDBJ whole genome shotgun (WGS) entry which is preliminary data.</text>
</comment>
<accession>A0A317KTW2</accession>
<dbReference type="RefSeq" id="WP_054787272.1">
    <property type="nucleotide sequence ID" value="NZ_QGTD01000020.1"/>
</dbReference>
<dbReference type="NCBIfam" id="TIGR04398">
    <property type="entry name" value="SLAP_DUP"/>
    <property type="match status" value="1"/>
</dbReference>
<dbReference type="OrthoDB" id="1907642at2"/>
<dbReference type="EMBL" id="QGTD01000020">
    <property type="protein sequence ID" value="PWU66907.1"/>
    <property type="molecule type" value="Genomic_DNA"/>
</dbReference>